<keyword evidence="4" id="KW-0378">Hydrolase</keyword>
<evidence type="ECO:0000256" key="5">
    <source>
        <dbReference type="ARBA" id="ARBA00022963"/>
    </source>
</evidence>
<evidence type="ECO:0000313" key="8">
    <source>
        <dbReference type="EMBL" id="MEJ8815767.1"/>
    </source>
</evidence>
<evidence type="ECO:0000256" key="4">
    <source>
        <dbReference type="ARBA" id="ARBA00022801"/>
    </source>
</evidence>
<evidence type="ECO:0000256" key="3">
    <source>
        <dbReference type="ARBA" id="ARBA00012027"/>
    </source>
</evidence>
<comment type="catalytic activity">
    <reaction evidence="1">
        <text>a 1,2-diacyl-sn-glycero-3-phosphocholine + H2O = a 1,2-diacyl-sn-glycero-3-phosphate + choline + H(+)</text>
        <dbReference type="Rhea" id="RHEA:14445"/>
        <dbReference type="ChEBI" id="CHEBI:15354"/>
        <dbReference type="ChEBI" id="CHEBI:15377"/>
        <dbReference type="ChEBI" id="CHEBI:15378"/>
        <dbReference type="ChEBI" id="CHEBI:57643"/>
        <dbReference type="ChEBI" id="CHEBI:58608"/>
        <dbReference type="EC" id="3.1.4.4"/>
    </reaction>
</comment>
<keyword evidence="9" id="KW-1185">Reference proteome</keyword>
<reference evidence="8 9" key="1">
    <citation type="submission" date="2024-03" db="EMBL/GenBank/DDBJ databases">
        <title>Novel species of the genus Variovorax.</title>
        <authorList>
            <person name="Liu Q."/>
            <person name="Xin Y.-H."/>
        </authorList>
    </citation>
    <scope>NUCLEOTIDE SEQUENCE [LARGE SCALE GENOMIC DNA]</scope>
    <source>
        <strain evidence="8 9">KACC 18899</strain>
    </source>
</reference>
<keyword evidence="5" id="KW-0442">Lipid degradation</keyword>
<gene>
    <name evidence="8" type="ORF">WKW77_32215</name>
</gene>
<dbReference type="PANTHER" id="PTHR43856">
    <property type="entry name" value="CARDIOLIPIN HYDROLASE"/>
    <property type="match status" value="1"/>
</dbReference>
<evidence type="ECO:0000256" key="6">
    <source>
        <dbReference type="ARBA" id="ARBA00023098"/>
    </source>
</evidence>
<dbReference type="RefSeq" id="WP_340360965.1">
    <property type="nucleotide sequence ID" value="NZ_JBBKZU010000023.1"/>
</dbReference>
<dbReference type="EC" id="3.1.4.4" evidence="3"/>
<evidence type="ECO:0000256" key="1">
    <source>
        <dbReference type="ARBA" id="ARBA00000798"/>
    </source>
</evidence>
<dbReference type="SUPFAM" id="SSF56024">
    <property type="entry name" value="Phospholipase D/nuclease"/>
    <property type="match status" value="2"/>
</dbReference>
<accession>A0ABU8VQ35</accession>
<dbReference type="Gene3D" id="3.30.870.10">
    <property type="entry name" value="Endonuclease Chain A"/>
    <property type="match status" value="2"/>
</dbReference>
<dbReference type="Proteomes" id="UP001365846">
    <property type="component" value="Unassembled WGS sequence"/>
</dbReference>
<organism evidence="8 9">
    <name type="scientific">Variovorax ureilyticus</name>
    <dbReference type="NCBI Taxonomy" id="1836198"/>
    <lineage>
        <taxon>Bacteria</taxon>
        <taxon>Pseudomonadati</taxon>
        <taxon>Pseudomonadota</taxon>
        <taxon>Betaproteobacteria</taxon>
        <taxon>Burkholderiales</taxon>
        <taxon>Comamonadaceae</taxon>
        <taxon>Variovorax</taxon>
    </lineage>
</organism>
<dbReference type="CDD" id="cd09172">
    <property type="entry name" value="PLDc_Nuc_like_unchar1_1"/>
    <property type="match status" value="1"/>
</dbReference>
<proteinExistence type="inferred from homology"/>
<evidence type="ECO:0000313" key="9">
    <source>
        <dbReference type="Proteomes" id="UP001365846"/>
    </source>
</evidence>
<comment type="caution">
    <text evidence="8">The sequence shown here is derived from an EMBL/GenBank/DDBJ whole genome shotgun (WGS) entry which is preliminary data.</text>
</comment>
<evidence type="ECO:0000256" key="2">
    <source>
        <dbReference type="ARBA" id="ARBA00008664"/>
    </source>
</evidence>
<dbReference type="InterPro" id="IPR051406">
    <property type="entry name" value="PLD_domain"/>
</dbReference>
<evidence type="ECO:0000259" key="7">
    <source>
        <dbReference type="Pfam" id="PF13091"/>
    </source>
</evidence>
<comment type="similarity">
    <text evidence="2">Belongs to the phospholipase D family.</text>
</comment>
<sequence length="610" mass="66665">MTASVSKKTPGLSVRAYIGDAKTLLAFDMPQDKAKNLVGFTIKVEPEGQTPFYLHNTLTFASPPDHAQDPKQPPGSSLNAPFQKFRWLHVPGSIHQGLQPFMGMYTYTVTPRYVDDKQSMLPLDPKLSVAVKVPVQPFELDGLKLGFTRGYVQSQGFLNHFGPKALIRPNDKELQFDTSEISGANAAGQQYSFEEEYEWLGFTARSRIMDLLDEVLADGKLTLDVFAYDLNEPTVIESLLALAKVGRVRVILDDAALHHDKGMTKPEDQFETLFTKAMKNGSAIKRGHFKRFAHDKVFVVRKVAGGAATQVLCGSTNFSVTGMYVNSNHVLVFDDASVAGEYAKVFDAVWDDDVSGPAFVKSELSTQTFDFKLSPRIAGDISFAPHSPQMATSVLDAIAARIAQEGQKGRGKASVLFAVMEMDNGTSPVYTSLSKLHGDQKIFSYGISDNPSGIALYEPGKATGVLVTGKPSSTILPPPFNQVRSVGLGHQIHHKFVVCAFNDDNPTVYCGSSNLALGGEQSNGDNLICLHGEEVATVFALEAIALVDHFQFLDRYAAKKGQKEPLKSAAPAAKDFAAKTVKWSLRTTGDWARPYFDSSDLKFVDRQLFA</sequence>
<dbReference type="Pfam" id="PF13091">
    <property type="entry name" value="PLDc_2"/>
    <property type="match status" value="1"/>
</dbReference>
<dbReference type="EMBL" id="JBBKZU010000023">
    <property type="protein sequence ID" value="MEJ8815767.1"/>
    <property type="molecule type" value="Genomic_DNA"/>
</dbReference>
<dbReference type="InterPro" id="IPR025202">
    <property type="entry name" value="PLD-like_dom"/>
</dbReference>
<name>A0ABU8VQ35_9BURK</name>
<dbReference type="PANTHER" id="PTHR43856:SF1">
    <property type="entry name" value="MITOCHONDRIAL CARDIOLIPIN HYDROLASE"/>
    <property type="match status" value="1"/>
</dbReference>
<protein>
    <recommendedName>
        <fullName evidence="3">phospholipase D</fullName>
        <ecNumber evidence="3">3.1.4.4</ecNumber>
    </recommendedName>
</protein>
<keyword evidence="6" id="KW-0443">Lipid metabolism</keyword>
<feature type="domain" description="Phospholipase D-like" evidence="7">
    <location>
        <begin position="220"/>
        <end position="350"/>
    </location>
</feature>